<keyword evidence="2" id="KW-1185">Reference proteome</keyword>
<reference evidence="1" key="1">
    <citation type="submission" date="2020-04" db="EMBL/GenBank/DDBJ databases">
        <authorList>
            <person name="Alioto T."/>
            <person name="Alioto T."/>
            <person name="Gomez Garrido J."/>
        </authorList>
    </citation>
    <scope>NUCLEOTIDE SEQUENCE</scope>
    <source>
        <strain evidence="1">A484AB</strain>
    </source>
</reference>
<dbReference type="EMBL" id="CACRXK020008922">
    <property type="protein sequence ID" value="CAB4015986.1"/>
    <property type="molecule type" value="Genomic_DNA"/>
</dbReference>
<accession>A0A7D9IXX2</accession>
<dbReference type="Proteomes" id="UP001152795">
    <property type="component" value="Unassembled WGS sequence"/>
</dbReference>
<evidence type="ECO:0000313" key="2">
    <source>
        <dbReference type="Proteomes" id="UP001152795"/>
    </source>
</evidence>
<comment type="caution">
    <text evidence="1">The sequence shown here is derived from an EMBL/GenBank/DDBJ whole genome shotgun (WGS) entry which is preliminary data.</text>
</comment>
<evidence type="ECO:0000313" key="1">
    <source>
        <dbReference type="EMBL" id="CAB4015986.1"/>
    </source>
</evidence>
<proteinExistence type="predicted"/>
<name>A0A7D9IXX2_PARCT</name>
<sequence length="154" mass="17667">KEKIDSLDSQSAASIKQPLENEEKGKTSEININEQRKMSHACEQSFGATNGIPLGDTVGTARMEERKPQLEDELEQLRTKEEFTNFIKKYFAIKQEEVDSLNTELANVRETLQAKIEELIYAYDQECSLRLQINGMQHGEKSKDPNQVRKYTVL</sequence>
<dbReference type="AlphaFoldDB" id="A0A7D9IXX2"/>
<organism evidence="1 2">
    <name type="scientific">Paramuricea clavata</name>
    <name type="common">Red gorgonian</name>
    <name type="synonym">Violescent sea-whip</name>
    <dbReference type="NCBI Taxonomy" id="317549"/>
    <lineage>
        <taxon>Eukaryota</taxon>
        <taxon>Metazoa</taxon>
        <taxon>Cnidaria</taxon>
        <taxon>Anthozoa</taxon>
        <taxon>Octocorallia</taxon>
        <taxon>Malacalcyonacea</taxon>
        <taxon>Plexauridae</taxon>
        <taxon>Paramuricea</taxon>
    </lineage>
</organism>
<gene>
    <name evidence="1" type="ORF">PACLA_8A081907</name>
</gene>
<protein>
    <submittedName>
        <fullName evidence="1">Uncharacterized protein</fullName>
    </submittedName>
</protein>
<feature type="non-terminal residue" evidence="1">
    <location>
        <position position="1"/>
    </location>
</feature>